<evidence type="ECO:0000256" key="7">
    <source>
        <dbReference type="ARBA" id="ARBA00023136"/>
    </source>
</evidence>
<dbReference type="GO" id="GO:0016887">
    <property type="term" value="F:ATP hydrolysis activity"/>
    <property type="evidence" value="ECO:0007669"/>
    <property type="project" value="InterPro"/>
</dbReference>
<dbReference type="AlphaFoldDB" id="A0A2K9NRW4"/>
<dbReference type="Gene3D" id="3.40.50.300">
    <property type="entry name" value="P-loop containing nucleotide triphosphate hydrolases"/>
    <property type="match status" value="1"/>
</dbReference>
<dbReference type="Proteomes" id="UP000235584">
    <property type="component" value="Chromosome"/>
</dbReference>
<keyword evidence="2" id="KW-0813">Transport</keyword>
<evidence type="ECO:0000313" key="9">
    <source>
        <dbReference type="EMBL" id="AUN98227.1"/>
    </source>
</evidence>
<proteinExistence type="predicted"/>
<dbReference type="OrthoDB" id="5578035at2"/>
<reference evidence="9 10" key="1">
    <citation type="submission" date="2018-01" db="EMBL/GenBank/DDBJ databases">
        <title>Complete genome sequence of Bacteriovorax stolpii DSM12778.</title>
        <authorList>
            <person name="Tang B."/>
            <person name="Chang J."/>
        </authorList>
    </citation>
    <scope>NUCLEOTIDE SEQUENCE [LARGE SCALE GENOMIC DNA]</scope>
    <source>
        <strain evidence="9 10">DSM 12778</strain>
    </source>
</reference>
<dbReference type="Gene3D" id="1.20.1560.10">
    <property type="entry name" value="ABC transporter type 1, transmembrane domain"/>
    <property type="match status" value="1"/>
</dbReference>
<keyword evidence="5" id="KW-0067">ATP-binding</keyword>
<evidence type="ECO:0000256" key="8">
    <source>
        <dbReference type="ARBA" id="ARBA00040960"/>
    </source>
</evidence>
<keyword evidence="7" id="KW-0472">Membrane</keyword>
<dbReference type="GO" id="GO:0015421">
    <property type="term" value="F:ABC-type oligopeptide transporter activity"/>
    <property type="evidence" value="ECO:0007669"/>
    <property type="project" value="TreeGrafter"/>
</dbReference>
<dbReference type="RefSeq" id="WP_102243518.1">
    <property type="nucleotide sequence ID" value="NZ_CP025704.1"/>
</dbReference>
<dbReference type="InterPro" id="IPR039421">
    <property type="entry name" value="Type_1_exporter"/>
</dbReference>
<dbReference type="SMART" id="SM00382">
    <property type="entry name" value="AAA"/>
    <property type="match status" value="1"/>
</dbReference>
<dbReference type="CDD" id="cd18544">
    <property type="entry name" value="ABC_6TM_TmrA_like"/>
    <property type="match status" value="1"/>
</dbReference>
<evidence type="ECO:0000256" key="6">
    <source>
        <dbReference type="ARBA" id="ARBA00022989"/>
    </source>
</evidence>
<dbReference type="PROSITE" id="PS50893">
    <property type="entry name" value="ABC_TRANSPORTER_2"/>
    <property type="match status" value="1"/>
</dbReference>
<dbReference type="SUPFAM" id="SSF52540">
    <property type="entry name" value="P-loop containing nucleoside triphosphate hydrolases"/>
    <property type="match status" value="1"/>
</dbReference>
<dbReference type="InterPro" id="IPR011527">
    <property type="entry name" value="ABC1_TM_dom"/>
</dbReference>
<dbReference type="PROSITE" id="PS50929">
    <property type="entry name" value="ABC_TM1F"/>
    <property type="match status" value="1"/>
</dbReference>
<evidence type="ECO:0000256" key="4">
    <source>
        <dbReference type="ARBA" id="ARBA00022741"/>
    </source>
</evidence>
<evidence type="ECO:0000256" key="1">
    <source>
        <dbReference type="ARBA" id="ARBA00004651"/>
    </source>
</evidence>
<comment type="subcellular location">
    <subcellularLocation>
        <location evidence="1">Cell membrane</location>
        <topology evidence="1">Multi-pass membrane protein</topology>
    </subcellularLocation>
</comment>
<name>A0A2K9NRW4_BACTC</name>
<dbReference type="InterPro" id="IPR003593">
    <property type="entry name" value="AAA+_ATPase"/>
</dbReference>
<dbReference type="GO" id="GO:0005737">
    <property type="term" value="C:cytoplasm"/>
    <property type="evidence" value="ECO:0007669"/>
    <property type="project" value="UniProtKB-ARBA"/>
</dbReference>
<dbReference type="Pfam" id="PF00664">
    <property type="entry name" value="ABC_membrane"/>
    <property type="match status" value="1"/>
</dbReference>
<keyword evidence="4" id="KW-0547">Nucleotide-binding</keyword>
<dbReference type="EMBL" id="CP025704">
    <property type="protein sequence ID" value="AUN98227.1"/>
    <property type="molecule type" value="Genomic_DNA"/>
</dbReference>
<keyword evidence="6" id="KW-1133">Transmembrane helix</keyword>
<evidence type="ECO:0000313" key="10">
    <source>
        <dbReference type="Proteomes" id="UP000235584"/>
    </source>
</evidence>
<evidence type="ECO:0000256" key="5">
    <source>
        <dbReference type="ARBA" id="ARBA00022840"/>
    </source>
</evidence>
<dbReference type="KEGG" id="bsto:C0V70_08935"/>
<gene>
    <name evidence="9" type="ORF">C0V70_08935</name>
</gene>
<dbReference type="PANTHER" id="PTHR43394:SF1">
    <property type="entry name" value="ATP-BINDING CASSETTE SUB-FAMILY B MEMBER 10, MITOCHONDRIAL"/>
    <property type="match status" value="1"/>
</dbReference>
<organism evidence="9 10">
    <name type="scientific">Bacteriovorax stolpii</name>
    <name type="common">Bdellovibrio stolpii</name>
    <dbReference type="NCBI Taxonomy" id="960"/>
    <lineage>
        <taxon>Bacteria</taxon>
        <taxon>Pseudomonadati</taxon>
        <taxon>Bdellovibrionota</taxon>
        <taxon>Bacteriovoracia</taxon>
        <taxon>Bacteriovoracales</taxon>
        <taxon>Bacteriovoracaceae</taxon>
        <taxon>Bacteriovorax</taxon>
    </lineage>
</organism>
<dbReference type="InterPro" id="IPR036640">
    <property type="entry name" value="ABC1_TM_sf"/>
</dbReference>
<keyword evidence="10" id="KW-1185">Reference proteome</keyword>
<dbReference type="GO" id="GO:0005886">
    <property type="term" value="C:plasma membrane"/>
    <property type="evidence" value="ECO:0007669"/>
    <property type="project" value="UniProtKB-SubCell"/>
</dbReference>
<sequence>MKARFKTLFRRKNTNRILPDQLALHQHTYLMADDQDESQVGEKGMGDKKSFLVLLHYAKPYKWQIIFALSLIFSSSFLAIYSSKLMGDLLEEGLMKRDMHMSIVYAVSILLLEIGSIFFIWVGRQKLAVAASKVIFSVRKNLFAKLQQLPLQYYDRQPQGRIVTRITHDVEGIEEFFTSGLGNLISASMMTILAVAAMIVSNPKLGLVMTLSITPSIILIIKTKDFLKNSNRRVSKFSSAINAKLSEYLNGVETIRNYGLEKWSMEKYAHTVDDYLYAQLRGNTLFAWSMPLVSFCATIPLIGLVWYGGHGVLTGVYSVGLFVAFVRYYERFFNPMMLLSREIHVVQQAFTSTERVMSFLNEKDEDEVLKNNGKMITNSLHGDIKFENVFMKYLEGGWVLKDLNFHIQAGEKIGLVGKTGCGKSSTVALLSRLYEYQEGEVLIDDIPIRNYDRHALRDKIGFVSQDAIIFKGSLRENLSCDETQTDQYLIEASQTTGLVRALSKEGFNLDMEVLEGGTNLSVGQRQLVSLTRVLLKNPSILVLDEATANIDPHYEEIIHEAVMKMMKGRTCLMIAHRLETLKQCDRILVFNQGQLVEEGPLSELLTQGNYFYRLHNAQSVH</sequence>
<evidence type="ECO:0000256" key="2">
    <source>
        <dbReference type="ARBA" id="ARBA00022448"/>
    </source>
</evidence>
<protein>
    <recommendedName>
        <fullName evidence="8">Multidrug resistance-like ATP-binding protein MdlB</fullName>
    </recommendedName>
</protein>
<dbReference type="FunFam" id="3.40.50.300:FF:000604">
    <property type="entry name" value="ABC transporter B family member 28"/>
    <property type="match status" value="1"/>
</dbReference>
<keyword evidence="3" id="KW-0812">Transmembrane</keyword>
<dbReference type="InterPro" id="IPR027417">
    <property type="entry name" value="P-loop_NTPase"/>
</dbReference>
<dbReference type="SUPFAM" id="SSF90123">
    <property type="entry name" value="ABC transporter transmembrane region"/>
    <property type="match status" value="1"/>
</dbReference>
<evidence type="ECO:0000256" key="3">
    <source>
        <dbReference type="ARBA" id="ARBA00022692"/>
    </source>
</evidence>
<dbReference type="PANTHER" id="PTHR43394">
    <property type="entry name" value="ATP-DEPENDENT PERMEASE MDL1, MITOCHONDRIAL"/>
    <property type="match status" value="1"/>
</dbReference>
<dbReference type="CDD" id="cd03244">
    <property type="entry name" value="ABCC_MRP_domain2"/>
    <property type="match status" value="1"/>
</dbReference>
<dbReference type="Pfam" id="PF00005">
    <property type="entry name" value="ABC_tran"/>
    <property type="match status" value="1"/>
</dbReference>
<dbReference type="InterPro" id="IPR003439">
    <property type="entry name" value="ABC_transporter-like_ATP-bd"/>
</dbReference>
<dbReference type="GO" id="GO:0005524">
    <property type="term" value="F:ATP binding"/>
    <property type="evidence" value="ECO:0007669"/>
    <property type="project" value="UniProtKB-KW"/>
</dbReference>
<accession>A0A2K9NRW4</accession>